<name>A0A518RLN1_9SPHN</name>
<sequence>MQSVRESTRFGGRSRSSTRRERQCRTARHAPRAPPALCHRVQPASSARLQRRVHAAPRPAARRAPPSHCALPPARRLRRRDPCRRSSRNGQDRREIR</sequence>
<evidence type="ECO:0000313" key="3">
    <source>
        <dbReference type="Proteomes" id="UP000318055"/>
    </source>
</evidence>
<organism evidence="2 3">
    <name type="scientific">Sphingomonas suaedae</name>
    <dbReference type="NCBI Taxonomy" id="2599297"/>
    <lineage>
        <taxon>Bacteria</taxon>
        <taxon>Pseudomonadati</taxon>
        <taxon>Pseudomonadota</taxon>
        <taxon>Alphaproteobacteria</taxon>
        <taxon>Sphingomonadales</taxon>
        <taxon>Sphingomonadaceae</taxon>
        <taxon>Sphingomonas</taxon>
    </lineage>
</organism>
<feature type="region of interest" description="Disordered" evidence="1">
    <location>
        <begin position="1"/>
        <end position="97"/>
    </location>
</feature>
<proteinExistence type="predicted"/>
<feature type="compositionally biased region" description="Low complexity" evidence="1">
    <location>
        <begin position="56"/>
        <end position="74"/>
    </location>
</feature>
<dbReference type="AlphaFoldDB" id="A0A518RLN1"/>
<reference evidence="2 3" key="1">
    <citation type="submission" date="2019-07" db="EMBL/GenBank/DDBJ databases">
        <title>Sphingomonas alkalisoli sp. nov., isolated from rhizosphere soil of Suaedae salsa.</title>
        <authorList>
            <person name="Zhang H."/>
            <person name="Xu L."/>
            <person name="Zhang J.-X."/>
            <person name="Sun J.-Q."/>
        </authorList>
    </citation>
    <scope>NUCLEOTIDE SEQUENCE [LARGE SCALE GENOMIC DNA]</scope>
    <source>
        <strain evidence="2 3">XS-10</strain>
    </source>
</reference>
<evidence type="ECO:0000256" key="1">
    <source>
        <dbReference type="SAM" id="MobiDB-lite"/>
    </source>
</evidence>
<dbReference type="KEGG" id="ssua:FPZ54_16595"/>
<accession>A0A518RLN1</accession>
<feature type="compositionally biased region" description="Basic residues" evidence="1">
    <location>
        <begin position="75"/>
        <end position="87"/>
    </location>
</feature>
<keyword evidence="3" id="KW-1185">Reference proteome</keyword>
<evidence type="ECO:0000313" key="2">
    <source>
        <dbReference type="EMBL" id="QDX28341.1"/>
    </source>
</evidence>
<dbReference type="Proteomes" id="UP000318055">
    <property type="component" value="Chromosome"/>
</dbReference>
<dbReference type="EMBL" id="CP042239">
    <property type="protein sequence ID" value="QDX28341.1"/>
    <property type="molecule type" value="Genomic_DNA"/>
</dbReference>
<gene>
    <name evidence="2" type="ORF">FPZ54_16595</name>
</gene>
<protein>
    <submittedName>
        <fullName evidence="2">Uncharacterized protein</fullName>
    </submittedName>
</protein>